<organism evidence="2 3">
    <name type="scientific">Branchiostoma floridae</name>
    <name type="common">Florida lancelet</name>
    <name type="synonym">Amphioxus</name>
    <dbReference type="NCBI Taxonomy" id="7739"/>
    <lineage>
        <taxon>Eukaryota</taxon>
        <taxon>Metazoa</taxon>
        <taxon>Chordata</taxon>
        <taxon>Cephalochordata</taxon>
        <taxon>Leptocardii</taxon>
        <taxon>Amphioxiformes</taxon>
        <taxon>Branchiostomatidae</taxon>
        <taxon>Branchiostoma</taxon>
    </lineage>
</organism>
<gene>
    <name evidence="3" type="primary">LOC118417747</name>
</gene>
<proteinExistence type="predicted"/>
<feature type="region of interest" description="Disordered" evidence="1">
    <location>
        <begin position="26"/>
        <end position="236"/>
    </location>
</feature>
<dbReference type="GeneID" id="118417747"/>
<accession>A0A9J7LBU6</accession>
<feature type="compositionally biased region" description="Basic and acidic residues" evidence="1">
    <location>
        <begin position="26"/>
        <end position="37"/>
    </location>
</feature>
<evidence type="ECO:0000313" key="3">
    <source>
        <dbReference type="RefSeq" id="XP_035679338.1"/>
    </source>
</evidence>
<evidence type="ECO:0000313" key="2">
    <source>
        <dbReference type="Proteomes" id="UP000001554"/>
    </source>
</evidence>
<reference evidence="3" key="2">
    <citation type="submission" date="2025-08" db="UniProtKB">
        <authorList>
            <consortium name="RefSeq"/>
        </authorList>
    </citation>
    <scope>IDENTIFICATION</scope>
    <source>
        <strain evidence="3">S238N-H82</strain>
        <tissue evidence="3">Testes</tissue>
    </source>
</reference>
<keyword evidence="2" id="KW-1185">Reference proteome</keyword>
<evidence type="ECO:0000256" key="1">
    <source>
        <dbReference type="SAM" id="MobiDB-lite"/>
    </source>
</evidence>
<dbReference type="Proteomes" id="UP000001554">
    <property type="component" value="Chromosome 6"/>
</dbReference>
<sequence length="271" mass="28209">MSKWTRCRPSRKSKTRANNFLREFAAARDDDTEDVHPVRGRAFARHNVQRAGLLSTTPPPGQLPAAGPSTTPPGQLPATGPSTAPPGQLPATGPSTAPPGLLPVSGPSTAPAGQLPAPGPSTAPAGQLPAPGPSTAPAGQLPASAVEDMMNISAMSASMLDLQIDDHGDDASDTPAPGEESSDSSPPASPPANPPATRGRGRGRGRGTTRGNRREPGAPQPRRRTRRSVAALSTAEQRERIAQLKARRIKNIEDRVYAMRTWTCTSLTSQS</sequence>
<feature type="compositionally biased region" description="Low complexity" evidence="1">
    <location>
        <begin position="175"/>
        <end position="186"/>
    </location>
</feature>
<dbReference type="KEGG" id="bfo:118417747"/>
<reference evidence="2" key="1">
    <citation type="journal article" date="2020" name="Nat. Ecol. Evol.">
        <title>Deeply conserved synteny resolves early events in vertebrate evolution.</title>
        <authorList>
            <person name="Simakov O."/>
            <person name="Marletaz F."/>
            <person name="Yue J.X."/>
            <person name="O'Connell B."/>
            <person name="Jenkins J."/>
            <person name="Brandt A."/>
            <person name="Calef R."/>
            <person name="Tung C.H."/>
            <person name="Huang T.K."/>
            <person name="Schmutz J."/>
            <person name="Satoh N."/>
            <person name="Yu J.K."/>
            <person name="Putnam N.H."/>
            <person name="Green R.E."/>
            <person name="Rokhsar D.S."/>
        </authorList>
    </citation>
    <scope>NUCLEOTIDE SEQUENCE [LARGE SCALE GENOMIC DNA]</scope>
    <source>
        <strain evidence="2">S238N-H82</strain>
    </source>
</reference>
<feature type="compositionally biased region" description="Basic residues" evidence="1">
    <location>
        <begin position="38"/>
        <end position="48"/>
    </location>
</feature>
<protein>
    <submittedName>
        <fullName evidence="3">Basic proline-rich protein-like isoform X1</fullName>
    </submittedName>
</protein>
<dbReference type="RefSeq" id="XP_035679338.1">
    <property type="nucleotide sequence ID" value="XM_035823445.1"/>
</dbReference>
<name>A0A9J7LBU6_BRAFL</name>
<dbReference type="AlphaFoldDB" id="A0A9J7LBU6"/>